<evidence type="ECO:0000256" key="1">
    <source>
        <dbReference type="ARBA" id="ARBA00011073"/>
    </source>
</evidence>
<dbReference type="SUPFAM" id="SSF52743">
    <property type="entry name" value="Subtilisin-like"/>
    <property type="match status" value="1"/>
</dbReference>
<dbReference type="OrthoDB" id="206201at2759"/>
<dbReference type="InterPro" id="IPR050131">
    <property type="entry name" value="Peptidase_S8_subtilisin-like"/>
</dbReference>
<keyword evidence="9" id="KW-1185">Reference proteome</keyword>
<sequence>MAALTRSAQFNLEPELTGTYSTLSTELAILQAFRLHHQRLERRTKYRPLTKPLQDIGSIKLQNNLVLFDTHLRQILTMRDLNTIIKHKLKEQEQIAQSHLVSICTLLNRLTSTQLLSRFSGYATLNEQDSPYPRLLLLARILNDTEWSFDLTTGQGWVLFVLNSEIDSYEAYNVVRRFDGFFSQVMLPMRVEKVQQPTSEAWESRLELRSRAVNGLESLFLHVPQGQSQSCQGHMILIKLPDWDTIDRPSEPETALELFLSTCASRKEWHQAWSLNDLIETQSFCNSWNINPFMVPIKTQRFNEKQKRALASRVALTLSLFLNSDYVLNASEANTVFFVLENGRCELDLVYATSAANDQDQNTAFNESMYSYNNLAKILLEIEHGFSLKDLELEDMKTWVNKRLTLAYEESGSDDDINIKDTEARISYLTAVRDLLNFKKTYRKGSRRFKGTLFDIGAIASEVIFSEVAERLRSCIEPTKLQVSGIESSKEELLTATPDKDNMLKREERKVVMRLAPRSMSLKNRETPLQLFDDKDELAAKADFFFTQLEQFHRSCDERATLLQSIPRFSSKPVRIAILDTGINKASGAIRGGLKTRRIQHQNCRSWVGNDSNDVHDYDGHGTRIAELILQAAPEADIYVCKVFNGRNLLPDEVQGIAKAITYAVDVWDVDIISMSFGLTSESLISDPKLKLAYRDIDAAIENAKHKIFLAAAANHGSHAPRTFPANHDSVICIHASDGNGKDGGISPEPESTDDNFMILGMALKLGGGRKSGTSYAAPMAASVAAQIIYAADNLLGLTDTARDRLRTGRGMREMFRLMSRRNCTAGYRFFAPWVELWTKDWHLDHDRIKFIEARILTTGMFKF</sequence>
<dbReference type="Pfam" id="PF24476">
    <property type="entry name" value="DUF7580"/>
    <property type="match status" value="2"/>
</dbReference>
<gene>
    <name evidence="8" type="ORF">FGADI_12565</name>
</gene>
<dbReference type="PRINTS" id="PR00723">
    <property type="entry name" value="SUBTILISIN"/>
</dbReference>
<reference evidence="8" key="1">
    <citation type="journal article" date="2020" name="BMC Genomics">
        <title>Correction to: Identification and distribution of gene clusters required for synthesis of sphingolipid metabolism inhibitors in diverse species of the filamentous fungus Fusarium.</title>
        <authorList>
            <person name="Kim H.S."/>
            <person name="Lohmar J.M."/>
            <person name="Busman M."/>
            <person name="Brown D.W."/>
            <person name="Naumann T.A."/>
            <person name="Divon H.H."/>
            <person name="Lysoe E."/>
            <person name="Uhlig S."/>
            <person name="Proctor R.H."/>
        </authorList>
    </citation>
    <scope>NUCLEOTIDE SEQUENCE</scope>
    <source>
        <strain evidence="8">NRRL 45417</strain>
    </source>
</reference>
<dbReference type="InterPro" id="IPR000209">
    <property type="entry name" value="Peptidase_S8/S53_dom"/>
</dbReference>
<dbReference type="Proteomes" id="UP000604273">
    <property type="component" value="Unassembled WGS sequence"/>
</dbReference>
<protein>
    <recommendedName>
        <fullName evidence="10">Peptidase S8/S53 domain-containing protein</fullName>
    </recommendedName>
</protein>
<dbReference type="Gene3D" id="3.40.50.200">
    <property type="entry name" value="Peptidase S8/S53 domain"/>
    <property type="match status" value="1"/>
</dbReference>
<dbReference type="CDD" id="cd00306">
    <property type="entry name" value="Peptidases_S8_S53"/>
    <property type="match status" value="1"/>
</dbReference>
<evidence type="ECO:0000313" key="8">
    <source>
        <dbReference type="EMBL" id="KAF4944627.1"/>
    </source>
</evidence>
<dbReference type="AlphaFoldDB" id="A0A8H4WNL1"/>
<evidence type="ECO:0008006" key="10">
    <source>
        <dbReference type="Google" id="ProtNLM"/>
    </source>
</evidence>
<accession>A0A8H4WNL1</accession>
<proteinExistence type="inferred from homology"/>
<feature type="active site" description="Charge relay system" evidence="5">
    <location>
        <position position="621"/>
    </location>
</feature>
<evidence type="ECO:0000259" key="7">
    <source>
        <dbReference type="Pfam" id="PF24476"/>
    </source>
</evidence>
<organism evidence="8 9">
    <name type="scientific">Fusarium gaditjirri</name>
    <dbReference type="NCBI Taxonomy" id="282569"/>
    <lineage>
        <taxon>Eukaryota</taxon>
        <taxon>Fungi</taxon>
        <taxon>Dikarya</taxon>
        <taxon>Ascomycota</taxon>
        <taxon>Pezizomycotina</taxon>
        <taxon>Sordariomycetes</taxon>
        <taxon>Hypocreomycetidae</taxon>
        <taxon>Hypocreales</taxon>
        <taxon>Nectriaceae</taxon>
        <taxon>Fusarium</taxon>
        <taxon>Fusarium nisikadoi species complex</taxon>
    </lineage>
</organism>
<feature type="domain" description="Peptidase S8/S53" evidence="6">
    <location>
        <begin position="573"/>
        <end position="795"/>
    </location>
</feature>
<evidence type="ECO:0000256" key="4">
    <source>
        <dbReference type="ARBA" id="ARBA00022825"/>
    </source>
</evidence>
<keyword evidence="2 5" id="KW-0645">Protease</keyword>
<feature type="active site" description="Charge relay system" evidence="5">
    <location>
        <position position="775"/>
    </location>
</feature>
<evidence type="ECO:0000256" key="5">
    <source>
        <dbReference type="PROSITE-ProRule" id="PRU01240"/>
    </source>
</evidence>
<evidence type="ECO:0000256" key="3">
    <source>
        <dbReference type="ARBA" id="ARBA00022801"/>
    </source>
</evidence>
<feature type="domain" description="DUF7580" evidence="7">
    <location>
        <begin position="207"/>
        <end position="273"/>
    </location>
</feature>
<dbReference type="InterPro" id="IPR036852">
    <property type="entry name" value="Peptidase_S8/S53_dom_sf"/>
</dbReference>
<feature type="domain" description="DUF7580" evidence="7">
    <location>
        <begin position="274"/>
        <end position="473"/>
    </location>
</feature>
<evidence type="ECO:0000313" key="9">
    <source>
        <dbReference type="Proteomes" id="UP000604273"/>
    </source>
</evidence>
<dbReference type="InterPro" id="IPR015500">
    <property type="entry name" value="Peptidase_S8_subtilisin-rel"/>
</dbReference>
<feature type="active site" description="Charge relay system" evidence="5">
    <location>
        <position position="580"/>
    </location>
</feature>
<name>A0A8H4WNL1_9HYPO</name>
<dbReference type="PROSITE" id="PS51892">
    <property type="entry name" value="SUBTILASE"/>
    <property type="match status" value="1"/>
</dbReference>
<keyword evidence="3 5" id="KW-0378">Hydrolase</keyword>
<dbReference type="InterPro" id="IPR056002">
    <property type="entry name" value="DUF7580"/>
</dbReference>
<dbReference type="GO" id="GO:0004252">
    <property type="term" value="F:serine-type endopeptidase activity"/>
    <property type="evidence" value="ECO:0007669"/>
    <property type="project" value="UniProtKB-UniRule"/>
</dbReference>
<dbReference type="PANTHER" id="PTHR43806">
    <property type="entry name" value="PEPTIDASE S8"/>
    <property type="match status" value="1"/>
</dbReference>
<dbReference type="Pfam" id="PF00082">
    <property type="entry name" value="Peptidase_S8"/>
    <property type="match status" value="1"/>
</dbReference>
<dbReference type="PANTHER" id="PTHR43806:SF11">
    <property type="entry name" value="CEREVISIN-RELATED"/>
    <property type="match status" value="1"/>
</dbReference>
<dbReference type="GO" id="GO:0006508">
    <property type="term" value="P:proteolysis"/>
    <property type="evidence" value="ECO:0007669"/>
    <property type="project" value="UniProtKB-KW"/>
</dbReference>
<dbReference type="EMBL" id="JABFAI010000419">
    <property type="protein sequence ID" value="KAF4944627.1"/>
    <property type="molecule type" value="Genomic_DNA"/>
</dbReference>
<reference evidence="8" key="2">
    <citation type="submission" date="2020-05" db="EMBL/GenBank/DDBJ databases">
        <authorList>
            <person name="Kim H.-S."/>
            <person name="Proctor R.H."/>
            <person name="Brown D.W."/>
        </authorList>
    </citation>
    <scope>NUCLEOTIDE SEQUENCE</scope>
    <source>
        <strain evidence="8">NRRL 45417</strain>
    </source>
</reference>
<evidence type="ECO:0000259" key="6">
    <source>
        <dbReference type="Pfam" id="PF00082"/>
    </source>
</evidence>
<comment type="similarity">
    <text evidence="1 5">Belongs to the peptidase S8 family.</text>
</comment>
<keyword evidence="4 5" id="KW-0720">Serine protease</keyword>
<comment type="caution">
    <text evidence="8">The sequence shown here is derived from an EMBL/GenBank/DDBJ whole genome shotgun (WGS) entry which is preliminary data.</text>
</comment>
<evidence type="ECO:0000256" key="2">
    <source>
        <dbReference type="ARBA" id="ARBA00022670"/>
    </source>
</evidence>